<keyword evidence="4" id="KW-0378">Hydrolase</keyword>
<dbReference type="EMBL" id="JAPWIJ010000001">
    <property type="protein sequence ID" value="MCZ4517100.1"/>
    <property type="molecule type" value="Genomic_DNA"/>
</dbReference>
<dbReference type="PANTHER" id="PTHR46825:SF7">
    <property type="entry name" value="D-ALANYL-D-ALANINE CARBOXYPEPTIDASE"/>
    <property type="match status" value="1"/>
</dbReference>
<dbReference type="RefSeq" id="WP_269601712.1">
    <property type="nucleotide sequence ID" value="NZ_JAPWIJ010000001.1"/>
</dbReference>
<gene>
    <name evidence="4" type="ORF">O4220_01135</name>
</gene>
<accession>A0ABT4MAM0</accession>
<evidence type="ECO:0000259" key="3">
    <source>
        <dbReference type="Pfam" id="PF00144"/>
    </source>
</evidence>
<evidence type="ECO:0000256" key="1">
    <source>
        <dbReference type="SAM" id="MobiDB-lite"/>
    </source>
</evidence>
<evidence type="ECO:0000313" key="5">
    <source>
        <dbReference type="Proteomes" id="UP001081071"/>
    </source>
</evidence>
<dbReference type="Gene3D" id="3.40.710.10">
    <property type="entry name" value="DD-peptidase/beta-lactamase superfamily"/>
    <property type="match status" value="1"/>
</dbReference>
<dbReference type="SUPFAM" id="SSF56601">
    <property type="entry name" value="beta-lactamase/transpeptidase-like"/>
    <property type="match status" value="1"/>
</dbReference>
<feature type="domain" description="Beta-lactamase-related" evidence="3">
    <location>
        <begin position="59"/>
        <end position="362"/>
    </location>
</feature>
<dbReference type="InterPro" id="IPR050491">
    <property type="entry name" value="AmpC-like"/>
</dbReference>
<protein>
    <submittedName>
        <fullName evidence="4">Serine hydrolase</fullName>
    </submittedName>
</protein>
<dbReference type="PROSITE" id="PS51257">
    <property type="entry name" value="PROKAR_LIPOPROTEIN"/>
    <property type="match status" value="1"/>
</dbReference>
<dbReference type="GO" id="GO:0016787">
    <property type="term" value="F:hydrolase activity"/>
    <property type="evidence" value="ECO:0007669"/>
    <property type="project" value="UniProtKB-KW"/>
</dbReference>
<dbReference type="Proteomes" id="UP001081071">
    <property type="component" value="Unassembled WGS sequence"/>
</dbReference>
<proteinExistence type="predicted"/>
<sequence length="382" mass="39697">MSKLRVLAALTVSTSLLVSGCTSSDEPSAVEPTTTTPSSGTIKTDDVQAALDALVDAGSVAAVAQVRDGEASWSGAAGLVERDGTEPASADDPVRIASVTKPMVAAVILQLVDEGKLALDQQVDELLPGLLPKPVTVRQLLDHTSGLPDSLSGFDSAAAIASRSGDVVTDDEHIAEALAQPWPTEPGTEFVYSNTNYVVLGRIASQLDGKSIGQSLQDRIFDPLDMEDSTYPTDSAIPENALHGYALENGNYTDVTDYNASIWSSGAAVVSTTGDLNTFFRALFDGTLIPQNLIDEMQVVMPSTYGLGLLLGGDACNPGSGELVFGQRGNGFGYGTLSFSSPDGDRQVSVAWTSAAPDPANDPMFQFASDALISGLTATCPT</sequence>
<name>A0ABT4MAM0_9NOCA</name>
<organism evidence="4 5">
    <name type="scientific">Rhodococcus ruber</name>
    <dbReference type="NCBI Taxonomy" id="1830"/>
    <lineage>
        <taxon>Bacteria</taxon>
        <taxon>Bacillati</taxon>
        <taxon>Actinomycetota</taxon>
        <taxon>Actinomycetes</taxon>
        <taxon>Mycobacteriales</taxon>
        <taxon>Nocardiaceae</taxon>
        <taxon>Rhodococcus</taxon>
    </lineage>
</organism>
<comment type="caution">
    <text evidence="4">The sequence shown here is derived from an EMBL/GenBank/DDBJ whole genome shotgun (WGS) entry which is preliminary data.</text>
</comment>
<feature type="signal peptide" evidence="2">
    <location>
        <begin position="1"/>
        <end position="24"/>
    </location>
</feature>
<evidence type="ECO:0000256" key="2">
    <source>
        <dbReference type="SAM" id="SignalP"/>
    </source>
</evidence>
<dbReference type="InterPro" id="IPR001466">
    <property type="entry name" value="Beta-lactam-related"/>
</dbReference>
<feature type="chain" id="PRO_5045171277" evidence="2">
    <location>
        <begin position="25"/>
        <end position="382"/>
    </location>
</feature>
<feature type="compositionally biased region" description="Low complexity" evidence="1">
    <location>
        <begin position="32"/>
        <end position="42"/>
    </location>
</feature>
<reference evidence="4" key="1">
    <citation type="submission" date="2022-12" db="EMBL/GenBank/DDBJ databases">
        <authorList>
            <person name="Krivoruchko A.V."/>
            <person name="Elkin A."/>
        </authorList>
    </citation>
    <scope>NUCLEOTIDE SEQUENCE</scope>
    <source>
        <strain evidence="4">IEGM 1391</strain>
    </source>
</reference>
<dbReference type="InterPro" id="IPR012338">
    <property type="entry name" value="Beta-lactam/transpept-like"/>
</dbReference>
<keyword evidence="2" id="KW-0732">Signal</keyword>
<dbReference type="Pfam" id="PF00144">
    <property type="entry name" value="Beta-lactamase"/>
    <property type="match status" value="1"/>
</dbReference>
<evidence type="ECO:0000313" key="4">
    <source>
        <dbReference type="EMBL" id="MCZ4517100.1"/>
    </source>
</evidence>
<dbReference type="PANTHER" id="PTHR46825">
    <property type="entry name" value="D-ALANYL-D-ALANINE-CARBOXYPEPTIDASE/ENDOPEPTIDASE AMPH"/>
    <property type="match status" value="1"/>
</dbReference>
<keyword evidence="5" id="KW-1185">Reference proteome</keyword>
<feature type="region of interest" description="Disordered" evidence="1">
    <location>
        <begin position="21"/>
        <end position="42"/>
    </location>
</feature>